<evidence type="ECO:0000259" key="1">
    <source>
        <dbReference type="Pfam" id="PF13655"/>
    </source>
</evidence>
<keyword evidence="2" id="KW-0934">Plastid</keyword>
<accession>A0A4D6WMC6</accession>
<protein>
    <recommendedName>
        <fullName evidence="1">Reverse transcriptase N-terminal domain-containing protein</fullName>
    </recommendedName>
</protein>
<sequence length="372" mass="44629">MNKNIYQSFFFNNKSSWKLLPWKKIDTRILLIQQKIFKASKECNKSKIHRIQNYLLNSNEAKLTAINKIVNSISHYYDIQNNENYYFSDKDKYTIFKFILSNTIITDKISYRIRFIIEKIREYLIYLCINPEWKAKNEPLLKKKIYLLSNKKRLINHNKKHLISFYSKTILISTITDKLQSLPYISISIQYWIKNKFFSSYPCLSFLSFLLKTISLVGLEWYNLNLIKVKSNYKSNNASNFCDYYNTSLIQINNIVNYNVIIKQLFLAIKRMIYVKDNLKRNRFKNHLNLSIIIKTAIWQLQTIYLAYISVINKISIEQYLDLINKLLSILIFKIQGLSIYEINNIQIDLHKFFYKKKTSFELSFLLLKINR</sequence>
<dbReference type="EMBL" id="MK814608">
    <property type="protein sequence ID" value="QCI03991.1"/>
    <property type="molecule type" value="Genomic_DNA"/>
</dbReference>
<reference evidence="2" key="1">
    <citation type="journal article" date="2019" name="Mol. Phylogenet. Evol.">
        <title>Morphological evolution and classification of the red algal order Ceramiales inferred using plastid phylogenomics.</title>
        <authorList>
            <person name="Diaz-Tapia P."/>
            <person name="Pasella M.M."/>
            <person name="Verbruggen H."/>
            <person name="Maggs C.A."/>
        </authorList>
    </citation>
    <scope>NUCLEOTIDE SEQUENCE</scope>
    <source>
        <strain evidence="2">PD2956</strain>
    </source>
</reference>
<dbReference type="AlphaFoldDB" id="A0A4D6WMC6"/>
<gene>
    <name evidence="2" type="primary">orf372</name>
</gene>
<feature type="domain" description="Reverse transcriptase N-terminal" evidence="1">
    <location>
        <begin position="17"/>
        <end position="71"/>
    </location>
</feature>
<dbReference type="Pfam" id="PF13655">
    <property type="entry name" value="RVT_N"/>
    <property type="match status" value="1"/>
</dbReference>
<proteinExistence type="predicted"/>
<name>A0A4D6WMC6_9FLOR</name>
<reference evidence="2" key="2">
    <citation type="submission" date="2019-04" db="EMBL/GenBank/DDBJ databases">
        <authorList>
            <person name="Pasella M."/>
        </authorList>
    </citation>
    <scope>NUCLEOTIDE SEQUENCE</scope>
    <source>
        <strain evidence="2">PD2956</strain>
    </source>
</reference>
<evidence type="ECO:0000313" key="2">
    <source>
        <dbReference type="EMBL" id="QCI03991.1"/>
    </source>
</evidence>
<dbReference type="InterPro" id="IPR025960">
    <property type="entry name" value="RVT_N"/>
</dbReference>
<organism evidence="2">
    <name type="scientific">Antithamnionella ternifolia</name>
    <dbReference type="NCBI Taxonomy" id="207919"/>
    <lineage>
        <taxon>Eukaryota</taxon>
        <taxon>Rhodophyta</taxon>
        <taxon>Florideophyceae</taxon>
        <taxon>Rhodymeniophycidae</taxon>
        <taxon>Ceramiales</taxon>
        <taxon>Ceramiaceae</taxon>
        <taxon>Antithamnionella</taxon>
    </lineage>
</organism>
<geneLocation type="plastid" evidence="2"/>